<proteinExistence type="predicted"/>
<keyword evidence="1" id="KW-0732">Signal</keyword>
<sequence length="181" mass="20260">MRRFAAVAITSGALVAGLTATVSPASASTTQSDNTVAAESTAQGRISGTALIAQAKREGTPYSAKEAAAIRRSTYCTWAQVTRGRKYKGSKHWAFYVRTRLNWCYTGYQVVSAKGHYSVYSRNKRVYRFHGWYKHKLTHDRTWATVKADARVKFSYGSRVYRPWATVMGTFQGKHRTWTGG</sequence>
<feature type="chain" id="PRO_5037188430" evidence="1">
    <location>
        <begin position="28"/>
        <end position="181"/>
    </location>
</feature>
<gene>
    <name evidence="2" type="ORF">J4573_45835</name>
</gene>
<protein>
    <submittedName>
        <fullName evidence="2">Uncharacterized protein</fullName>
    </submittedName>
</protein>
<evidence type="ECO:0000313" key="3">
    <source>
        <dbReference type="Proteomes" id="UP000669179"/>
    </source>
</evidence>
<dbReference type="Proteomes" id="UP000669179">
    <property type="component" value="Unassembled WGS sequence"/>
</dbReference>
<feature type="signal peptide" evidence="1">
    <location>
        <begin position="1"/>
        <end position="27"/>
    </location>
</feature>
<dbReference type="EMBL" id="JAGEOJ010000026">
    <property type="protein sequence ID" value="MBO2454478.1"/>
    <property type="molecule type" value="Genomic_DNA"/>
</dbReference>
<name>A0A939T8S6_9ACTN</name>
<evidence type="ECO:0000313" key="2">
    <source>
        <dbReference type="EMBL" id="MBO2454478.1"/>
    </source>
</evidence>
<dbReference type="AlphaFoldDB" id="A0A939T8S6"/>
<evidence type="ECO:0000256" key="1">
    <source>
        <dbReference type="SAM" id="SignalP"/>
    </source>
</evidence>
<comment type="caution">
    <text evidence="2">The sequence shown here is derived from an EMBL/GenBank/DDBJ whole genome shotgun (WGS) entry which is preliminary data.</text>
</comment>
<keyword evidence="3" id="KW-1185">Reference proteome</keyword>
<dbReference type="RefSeq" id="WP_208262683.1">
    <property type="nucleotide sequence ID" value="NZ_JAGEOJ010000026.1"/>
</dbReference>
<accession>A0A939T8S6</accession>
<reference evidence="2" key="1">
    <citation type="submission" date="2021-03" db="EMBL/GenBank/DDBJ databases">
        <authorList>
            <person name="Kanchanasin P."/>
            <person name="Saeng-In P."/>
            <person name="Phongsopitanun W."/>
            <person name="Yuki M."/>
            <person name="Kudo T."/>
            <person name="Ohkuma M."/>
            <person name="Tanasupawat S."/>
        </authorList>
    </citation>
    <scope>NUCLEOTIDE SEQUENCE</scope>
    <source>
        <strain evidence="2">GKU 128</strain>
    </source>
</reference>
<organism evidence="2 3">
    <name type="scientific">Actinomadura barringtoniae</name>
    <dbReference type="NCBI Taxonomy" id="1427535"/>
    <lineage>
        <taxon>Bacteria</taxon>
        <taxon>Bacillati</taxon>
        <taxon>Actinomycetota</taxon>
        <taxon>Actinomycetes</taxon>
        <taxon>Streptosporangiales</taxon>
        <taxon>Thermomonosporaceae</taxon>
        <taxon>Actinomadura</taxon>
    </lineage>
</organism>